<evidence type="ECO:0000256" key="4">
    <source>
        <dbReference type="ARBA" id="ARBA00022833"/>
    </source>
</evidence>
<dbReference type="Proteomes" id="UP000472277">
    <property type="component" value="Chromosome 6"/>
</dbReference>
<dbReference type="PROSITE" id="PS50119">
    <property type="entry name" value="ZF_BBOX"/>
    <property type="match status" value="1"/>
</dbReference>
<dbReference type="InterPro" id="IPR000315">
    <property type="entry name" value="Znf_B-box"/>
</dbReference>
<dbReference type="InterPro" id="IPR043136">
    <property type="entry name" value="B30.2/SPRY_sf"/>
</dbReference>
<sequence length="887" mass="97996">MSGNLWTEEQFNCPVCLDLPNEPVTIPCGHSYCMCCIKDYWSKDDPRSPGVYSCPQCRQTFCPKPSLSRNTMLAEAVEQLRKGALTTSARESIRSAHRANTMGRAKGGSRGGGVSQLPAMSVPCDTCHGAGDQRAAVKSCLVCMASYCEAHLKPHQTKAELKKHELIAPTGKLAQKICTEHKYLQEFYCRRCQMFVCWLCTSNQHKDHETTSTKAERTERQKELAEVQTENHQRLKEREGELKDMKKMLEATKRSADRVHDDTATVLSELQRSVERLQELVEGVMNQAGQEKVSEAQDVVDKLEAEISELKRRDKDMKEVFRCEDNIHFLETCESLCSPFECNDLSCVVANPEATFEPVREAILNLRERVEDMCNVELGKITKTVNDTTLFTLGDKAKQNGGQKTGGFRSLFSGLGSKTTTTNNIRPAAPTPTVSVAVRGPNSRGVGLRSQDVRSREEPRADRDKPRREERKPAREAAPRPSTRSSPTQSRRKPAKNSPTQSRRETRRRSPSPSRREPASPSPTPSRREPARPSPSRREPASPTPSHREPARPSPSRREPVSPTPSRREPAKPSPTPSRRETPRPEPTTTPTPGAVTKATPASGAFSRMGSIASLFRSHRRATPAPGPVNNNTGGVNPWGMGALTESQPEVNTSLFLDPLTPDPIMNQMPAFPALREIDISSIQAPEPRSREEFLQYACTLTLDTRTAHRRLSLSEGNTKATLQGAGQPYPDCPQRFDGWTQVLCQAPLSAQRCYWEVDWRGKGSTMGVAYGALSRKGADARAGLGYNAQSWSLELSDTCCTAMHDNEKREIPVTYSPRLGLFLDLNAGTLAFYSVAESMAHLHTFRANFTQPLYAAFGVGSGVGVGLDFALGQFSQTSDSIKICPA</sequence>
<feature type="coiled-coil region" evidence="7">
    <location>
        <begin position="215"/>
        <end position="320"/>
    </location>
</feature>
<evidence type="ECO:0000256" key="1">
    <source>
        <dbReference type="ARBA" id="ARBA00022588"/>
    </source>
</evidence>
<dbReference type="OrthoDB" id="6270329at2759"/>
<keyword evidence="2" id="KW-0479">Metal-binding</keyword>
<dbReference type="Gene3D" id="4.10.830.40">
    <property type="match status" value="1"/>
</dbReference>
<dbReference type="SUPFAM" id="SSF57845">
    <property type="entry name" value="B-box zinc-binding domain"/>
    <property type="match status" value="1"/>
</dbReference>
<dbReference type="SMART" id="SM00184">
    <property type="entry name" value="RING"/>
    <property type="match status" value="1"/>
</dbReference>
<feature type="domain" description="RING-type" evidence="9">
    <location>
        <begin position="13"/>
        <end position="58"/>
    </location>
</feature>
<feature type="domain" description="B box-type" evidence="10">
    <location>
        <begin position="173"/>
        <end position="213"/>
    </location>
</feature>
<dbReference type="PROSITE" id="PS00518">
    <property type="entry name" value="ZF_RING_1"/>
    <property type="match status" value="1"/>
</dbReference>
<dbReference type="SMART" id="SM00589">
    <property type="entry name" value="PRY"/>
    <property type="match status" value="1"/>
</dbReference>
<keyword evidence="3 6" id="KW-0863">Zinc-finger</keyword>
<dbReference type="GO" id="GO:0045087">
    <property type="term" value="P:innate immune response"/>
    <property type="evidence" value="ECO:0007669"/>
    <property type="project" value="UniProtKB-KW"/>
</dbReference>
<dbReference type="AlphaFoldDB" id="A0A674BLZ7"/>
<dbReference type="GeneTree" id="ENSGT00940000164538"/>
<dbReference type="Ensembl" id="ENSSTUT00000076912.1">
    <property type="protein sequence ID" value="ENSSTUP00000072464.1"/>
    <property type="gene ID" value="ENSSTUG00000031671.1"/>
</dbReference>
<protein>
    <submittedName>
        <fullName evidence="12">Tripartite motif containing 25, like</fullName>
    </submittedName>
</protein>
<dbReference type="Pfam" id="PF00622">
    <property type="entry name" value="SPRY"/>
    <property type="match status" value="1"/>
</dbReference>
<dbReference type="InParanoid" id="A0A674BLZ7"/>
<dbReference type="Pfam" id="PF00643">
    <property type="entry name" value="zf-B_box"/>
    <property type="match status" value="1"/>
</dbReference>
<dbReference type="GeneID" id="115196488"/>
<dbReference type="SMART" id="SM00336">
    <property type="entry name" value="BBOX"/>
    <property type="match status" value="1"/>
</dbReference>
<dbReference type="CDD" id="cd16040">
    <property type="entry name" value="SPRY_PRY_SNTX"/>
    <property type="match status" value="1"/>
</dbReference>
<evidence type="ECO:0000256" key="8">
    <source>
        <dbReference type="SAM" id="MobiDB-lite"/>
    </source>
</evidence>
<reference evidence="12" key="1">
    <citation type="submission" date="2025-08" db="UniProtKB">
        <authorList>
            <consortium name="Ensembl"/>
        </authorList>
    </citation>
    <scope>IDENTIFICATION</scope>
</reference>
<evidence type="ECO:0000256" key="7">
    <source>
        <dbReference type="SAM" id="Coils"/>
    </source>
</evidence>
<dbReference type="PROSITE" id="PS50188">
    <property type="entry name" value="B302_SPRY"/>
    <property type="match status" value="1"/>
</dbReference>
<dbReference type="PANTHER" id="PTHR25465">
    <property type="entry name" value="B-BOX DOMAIN CONTAINING"/>
    <property type="match status" value="1"/>
</dbReference>
<feature type="compositionally biased region" description="Basic and acidic residues" evidence="8">
    <location>
        <begin position="526"/>
        <end position="571"/>
    </location>
</feature>
<feature type="domain" description="B30.2/SPRY" evidence="11">
    <location>
        <begin position="681"/>
        <end position="877"/>
    </location>
</feature>
<keyword evidence="5" id="KW-0391">Immunity</keyword>
<evidence type="ECO:0000256" key="6">
    <source>
        <dbReference type="PROSITE-ProRule" id="PRU00024"/>
    </source>
</evidence>
<evidence type="ECO:0000256" key="2">
    <source>
        <dbReference type="ARBA" id="ARBA00022723"/>
    </source>
</evidence>
<dbReference type="Pfam" id="PF15227">
    <property type="entry name" value="zf-C3HC4_4"/>
    <property type="match status" value="1"/>
</dbReference>
<dbReference type="InterPro" id="IPR013083">
    <property type="entry name" value="Znf_RING/FYVE/PHD"/>
</dbReference>
<evidence type="ECO:0000256" key="3">
    <source>
        <dbReference type="ARBA" id="ARBA00022771"/>
    </source>
</evidence>
<keyword evidence="7" id="KW-0175">Coiled coil</keyword>
<dbReference type="InterPro" id="IPR013320">
    <property type="entry name" value="ConA-like_dom_sf"/>
</dbReference>
<dbReference type="InterPro" id="IPR051051">
    <property type="entry name" value="E3_ubiq-ligase_TRIM/RNF"/>
</dbReference>
<dbReference type="CDD" id="cd19769">
    <property type="entry name" value="Bbox2_TRIM16-like"/>
    <property type="match status" value="1"/>
</dbReference>
<evidence type="ECO:0000259" key="9">
    <source>
        <dbReference type="PROSITE" id="PS50089"/>
    </source>
</evidence>
<proteinExistence type="predicted"/>
<keyword evidence="4" id="KW-0862">Zinc</keyword>
<evidence type="ECO:0000259" key="11">
    <source>
        <dbReference type="PROSITE" id="PS50188"/>
    </source>
</evidence>
<reference evidence="12" key="2">
    <citation type="submission" date="2025-09" db="UniProtKB">
        <authorList>
            <consortium name="Ensembl"/>
        </authorList>
    </citation>
    <scope>IDENTIFICATION</scope>
</reference>
<dbReference type="Gene3D" id="3.30.160.60">
    <property type="entry name" value="Classic Zinc Finger"/>
    <property type="match status" value="1"/>
</dbReference>
<dbReference type="PROSITE" id="PS50089">
    <property type="entry name" value="ZF_RING_2"/>
    <property type="match status" value="1"/>
</dbReference>
<dbReference type="InterPro" id="IPR003879">
    <property type="entry name" value="Butyrophylin_SPRY"/>
</dbReference>
<name>A0A674BLZ7_SALTR</name>
<dbReference type="GO" id="GO:0005737">
    <property type="term" value="C:cytoplasm"/>
    <property type="evidence" value="ECO:0007669"/>
    <property type="project" value="UniProtKB-ARBA"/>
</dbReference>
<feature type="compositionally biased region" description="Basic and acidic residues" evidence="8">
    <location>
        <begin position="451"/>
        <end position="478"/>
    </location>
</feature>
<feature type="compositionally biased region" description="Low complexity" evidence="8">
    <location>
        <begin position="479"/>
        <end position="489"/>
    </location>
</feature>
<keyword evidence="1" id="KW-0399">Innate immunity</keyword>
<dbReference type="Pfam" id="PF25600">
    <property type="entry name" value="TRIM_CC"/>
    <property type="match status" value="1"/>
</dbReference>
<dbReference type="KEGG" id="stru:115196488"/>
<dbReference type="CDD" id="cd19802">
    <property type="entry name" value="Bbox1_TRIM8-like"/>
    <property type="match status" value="1"/>
</dbReference>
<feature type="compositionally biased region" description="Low complexity" evidence="8">
    <location>
        <begin position="406"/>
        <end position="417"/>
    </location>
</feature>
<dbReference type="SUPFAM" id="SSF57850">
    <property type="entry name" value="RING/U-box"/>
    <property type="match status" value="1"/>
</dbReference>
<evidence type="ECO:0000313" key="13">
    <source>
        <dbReference type="Proteomes" id="UP000472277"/>
    </source>
</evidence>
<organism evidence="12 13">
    <name type="scientific">Salmo trutta</name>
    <name type="common">Brown trout</name>
    <dbReference type="NCBI Taxonomy" id="8032"/>
    <lineage>
        <taxon>Eukaryota</taxon>
        <taxon>Metazoa</taxon>
        <taxon>Chordata</taxon>
        <taxon>Craniata</taxon>
        <taxon>Vertebrata</taxon>
        <taxon>Euteleostomi</taxon>
        <taxon>Actinopterygii</taxon>
        <taxon>Neopterygii</taxon>
        <taxon>Teleostei</taxon>
        <taxon>Protacanthopterygii</taxon>
        <taxon>Salmoniformes</taxon>
        <taxon>Salmonidae</taxon>
        <taxon>Salmoninae</taxon>
        <taxon>Salmo</taxon>
    </lineage>
</organism>
<dbReference type="InterPro" id="IPR001870">
    <property type="entry name" value="B30.2/SPRY"/>
</dbReference>
<dbReference type="SUPFAM" id="SSF49899">
    <property type="entry name" value="Concanavalin A-like lectins/glucanases"/>
    <property type="match status" value="1"/>
</dbReference>
<accession>A0A674BLZ7</accession>
<dbReference type="InterPro" id="IPR003877">
    <property type="entry name" value="SPRY_dom"/>
</dbReference>
<dbReference type="InterPro" id="IPR017907">
    <property type="entry name" value="Znf_RING_CS"/>
</dbReference>
<dbReference type="GO" id="GO:0008270">
    <property type="term" value="F:zinc ion binding"/>
    <property type="evidence" value="ECO:0007669"/>
    <property type="project" value="UniProtKB-KW"/>
</dbReference>
<dbReference type="Gene3D" id="3.30.40.10">
    <property type="entry name" value="Zinc/RING finger domain, C3HC4 (zinc finger)"/>
    <property type="match status" value="1"/>
</dbReference>
<dbReference type="InterPro" id="IPR006574">
    <property type="entry name" value="PRY"/>
</dbReference>
<keyword evidence="13" id="KW-1185">Reference proteome</keyword>
<evidence type="ECO:0000313" key="12">
    <source>
        <dbReference type="Ensembl" id="ENSSTUP00000072464.1"/>
    </source>
</evidence>
<dbReference type="Gene3D" id="2.60.120.920">
    <property type="match status" value="1"/>
</dbReference>
<gene>
    <name evidence="12" type="primary">LOC115196488</name>
</gene>
<dbReference type="RefSeq" id="XP_029613227.1">
    <property type="nucleotide sequence ID" value="XM_029757367.1"/>
</dbReference>
<dbReference type="Pfam" id="PF13765">
    <property type="entry name" value="PRY"/>
    <property type="match status" value="1"/>
</dbReference>
<feature type="region of interest" description="Disordered" evidence="8">
    <location>
        <begin position="397"/>
        <end position="606"/>
    </location>
</feature>
<dbReference type="FunCoup" id="A0A674BLZ7">
    <property type="interactions" value="2"/>
</dbReference>
<dbReference type="PANTHER" id="PTHR25465:SF12">
    <property type="entry name" value="E3 UBIQUITIN_ISG15 LIGASE TRIM25 ISOFORM X1"/>
    <property type="match status" value="1"/>
</dbReference>
<dbReference type="InterPro" id="IPR001841">
    <property type="entry name" value="Znf_RING"/>
</dbReference>
<evidence type="ECO:0000259" key="10">
    <source>
        <dbReference type="PROSITE" id="PS50119"/>
    </source>
</evidence>
<dbReference type="SMART" id="SM00449">
    <property type="entry name" value="SPRY"/>
    <property type="match status" value="1"/>
</dbReference>
<dbReference type="PRINTS" id="PR01407">
    <property type="entry name" value="BUTYPHLNCDUF"/>
</dbReference>
<evidence type="ECO:0000256" key="5">
    <source>
        <dbReference type="ARBA" id="ARBA00022859"/>
    </source>
</evidence>
<dbReference type="OMA" id="MPTEINP"/>
<dbReference type="InterPro" id="IPR058030">
    <property type="entry name" value="TRIM8/14/16/25/29/45/65_CC"/>
</dbReference>